<sequence>MNILRKSRRPILNRAGRDIIRANRSVRMPLAPLIRRRILPILASLITLKRVGSKSRAVRNRNTNPGKSFGLLTQVVCRKGEHSHVMHANVKHHYF</sequence>
<reference evidence="1" key="3">
    <citation type="submission" date="2025-08" db="UniProtKB">
        <authorList>
            <consortium name="Ensembl"/>
        </authorList>
    </citation>
    <scope>IDENTIFICATION</scope>
</reference>
<dbReference type="GeneTree" id="ENSGT00940000176991"/>
<reference evidence="1" key="4">
    <citation type="submission" date="2025-09" db="UniProtKB">
        <authorList>
            <consortium name="Ensembl"/>
        </authorList>
    </citation>
    <scope>IDENTIFICATION</scope>
</reference>
<accession>A0A3P8R947</accession>
<dbReference type="STRING" id="8154.ENSACLP00000038480"/>
<reference evidence="2" key="2">
    <citation type="submission" date="2023-03" db="EMBL/GenBank/DDBJ databases">
        <authorList>
            <consortium name="Wellcome Sanger Institute Data Sharing"/>
        </authorList>
    </citation>
    <scope>NUCLEOTIDE SEQUENCE [LARGE SCALE GENOMIC DNA]</scope>
</reference>
<dbReference type="AlphaFoldDB" id="A0A3P8R947"/>
<evidence type="ECO:0000313" key="1">
    <source>
        <dbReference type="Ensembl" id="ENSACLP00000038480.2"/>
    </source>
</evidence>
<reference evidence="1 2" key="1">
    <citation type="submission" date="2018-05" db="EMBL/GenBank/DDBJ databases">
        <authorList>
            <person name="Datahose"/>
        </authorList>
    </citation>
    <scope>NUCLEOTIDE SEQUENCE</scope>
</reference>
<keyword evidence="2" id="KW-1185">Reference proteome</keyword>
<protein>
    <submittedName>
        <fullName evidence="1">Uncharacterized protein</fullName>
    </submittedName>
</protein>
<dbReference type="Bgee" id="ENSACLG00000025990">
    <property type="expression patterns" value="Expressed in brain and 1 other cell type or tissue"/>
</dbReference>
<dbReference type="OMA" id="KQRKTCS"/>
<dbReference type="Proteomes" id="UP000265100">
    <property type="component" value="Chromosome 8"/>
</dbReference>
<dbReference type="Ensembl" id="ENSACLT00000039389.2">
    <property type="protein sequence ID" value="ENSACLP00000038480.2"/>
    <property type="gene ID" value="ENSACLG00000025990.2"/>
</dbReference>
<proteinExistence type="predicted"/>
<evidence type="ECO:0000313" key="2">
    <source>
        <dbReference type="Proteomes" id="UP000265100"/>
    </source>
</evidence>
<organism evidence="1 2">
    <name type="scientific">Astatotilapia calliptera</name>
    <name type="common">Eastern happy</name>
    <name type="synonym">Chromis callipterus</name>
    <dbReference type="NCBI Taxonomy" id="8154"/>
    <lineage>
        <taxon>Eukaryota</taxon>
        <taxon>Metazoa</taxon>
        <taxon>Chordata</taxon>
        <taxon>Craniata</taxon>
        <taxon>Vertebrata</taxon>
        <taxon>Euteleostomi</taxon>
        <taxon>Actinopterygii</taxon>
        <taxon>Neopterygii</taxon>
        <taxon>Teleostei</taxon>
        <taxon>Neoteleostei</taxon>
        <taxon>Acanthomorphata</taxon>
        <taxon>Ovalentaria</taxon>
        <taxon>Cichlomorphae</taxon>
        <taxon>Cichliformes</taxon>
        <taxon>Cichlidae</taxon>
        <taxon>African cichlids</taxon>
        <taxon>Pseudocrenilabrinae</taxon>
        <taxon>Haplochromini</taxon>
        <taxon>Astatotilapia</taxon>
    </lineage>
</organism>
<name>A0A3P8R947_ASTCA</name>